<feature type="region of interest" description="Disordered" evidence="1">
    <location>
        <begin position="653"/>
        <end position="675"/>
    </location>
</feature>
<dbReference type="Pfam" id="PF25057">
    <property type="entry name" value="CUT_N"/>
    <property type="match status" value="1"/>
</dbReference>
<proteinExistence type="predicted"/>
<protein>
    <recommendedName>
        <fullName evidence="4">ZP domain-containing protein</fullName>
    </recommendedName>
</protein>
<dbReference type="PANTHER" id="PTHR46560">
    <property type="entry name" value="CYPHER, ISOFORM B"/>
    <property type="match status" value="1"/>
</dbReference>
<feature type="compositionally biased region" description="Basic residues" evidence="1">
    <location>
        <begin position="175"/>
        <end position="191"/>
    </location>
</feature>
<organism evidence="5 6">
    <name type="scientific">Fragariocoptes setiger</name>
    <dbReference type="NCBI Taxonomy" id="1670756"/>
    <lineage>
        <taxon>Eukaryota</taxon>
        <taxon>Metazoa</taxon>
        <taxon>Ecdysozoa</taxon>
        <taxon>Arthropoda</taxon>
        <taxon>Chelicerata</taxon>
        <taxon>Arachnida</taxon>
        <taxon>Acari</taxon>
        <taxon>Acariformes</taxon>
        <taxon>Trombidiformes</taxon>
        <taxon>Prostigmata</taxon>
        <taxon>Eupodina</taxon>
        <taxon>Eriophyoidea</taxon>
        <taxon>Phytoptidae</taxon>
        <taxon>Fragariocoptes</taxon>
    </lineage>
</organism>
<feature type="domain" description="ZP" evidence="4">
    <location>
        <begin position="357"/>
        <end position="632"/>
    </location>
</feature>
<keyword evidence="2" id="KW-0812">Transmembrane</keyword>
<dbReference type="Proteomes" id="UP000825002">
    <property type="component" value="Unassembled WGS sequence"/>
</dbReference>
<dbReference type="InterPro" id="IPR056953">
    <property type="entry name" value="CUT_N"/>
</dbReference>
<dbReference type="EMBL" id="JAIFTH010000269">
    <property type="protein sequence ID" value="KAG9509988.1"/>
    <property type="molecule type" value="Genomic_DNA"/>
</dbReference>
<keyword evidence="6" id="KW-1185">Reference proteome</keyword>
<sequence>MYHRMRLGVTLAVAFMALASFDVQHDTQGLCRVMAVNGDPQAQAQQQVAAGVSQQQQQQLASAKADVDGSTQAQVAALEALEKAGQSMSVNEAAAAMFGGAGTGAGLHDDLMAAESALGSGTHEVPPGGPDHKAAYAAMRANEALMHAQHAQHHQHMSAQMQNMQHNNNNQHQHPQQHAHQHQQQHQHQPVHHQQAIHHSGARVKVGPHGQQQAAMYVPPVGRQMAFGVPPQTAAAAYQAPMQHQATAAAAQEQLMPQQSAPIAAHAIMAPTPQQQPQQQMLVPHNAQPQGIQQQQAPQVNGNGQLEEAGSGQHAILAPRPSSVASSGVSGGGPESAAGMWPLVSPDVPKIVALEVKCEKNLMKVSIEFDKIFNGIIFSKGHYSDQQCVHVAPNSAKQSAYFDIGIGTCGTQGNTLQQQQLQLQQQQRDAQNGAALQAPGATSSGTFFENTIVVQYDAYVQEVWDQARKLRCTWHDQYEKAVTFRPFPVDMLDIVRADFAGDNVGCWMQIQVGKGPWASEVAGIVKIGQTMTMVLAIKDEENKFDMLVRNCFAHDGKRGPIELVDKNGCITRPKLMSRFTKIKNFGSSATVLSYAHFQAFKFPDSMEVHFQCTIQICRHQCPEQCNAGGIDSAASTYSESTLAGTFNINARQSGNGGAGADQAGADAGPMRKSGHVPLSRARRSLNATQQHVSNIQNVGLNRVIQVVSSNDLAFALPRSQSQQSQPQSLDGANQQMLTTEASLQREQVCMSSLNFVIALLVLILTLLISLSIALSLYMRQRSFTKCSKLPAAASASTSSTSVVAMPTNHNSNNKSNAYVAHDHHHHLHHHHNQNHQPY</sequence>
<feature type="chain" id="PRO_5047480633" description="ZP domain-containing protein" evidence="3">
    <location>
        <begin position="20"/>
        <end position="838"/>
    </location>
</feature>
<evidence type="ECO:0000256" key="2">
    <source>
        <dbReference type="SAM" id="Phobius"/>
    </source>
</evidence>
<evidence type="ECO:0000259" key="4">
    <source>
        <dbReference type="PROSITE" id="PS51034"/>
    </source>
</evidence>
<dbReference type="PANTHER" id="PTHR46560:SF4">
    <property type="entry name" value="DUSKY"/>
    <property type="match status" value="1"/>
</dbReference>
<feature type="region of interest" description="Disordered" evidence="1">
    <location>
        <begin position="272"/>
        <end position="315"/>
    </location>
</feature>
<evidence type="ECO:0000256" key="1">
    <source>
        <dbReference type="SAM" id="MobiDB-lite"/>
    </source>
</evidence>
<dbReference type="SMART" id="SM00241">
    <property type="entry name" value="ZP"/>
    <property type="match status" value="1"/>
</dbReference>
<dbReference type="InterPro" id="IPR001507">
    <property type="entry name" value="ZP_dom"/>
</dbReference>
<feature type="compositionally biased region" description="Low complexity" evidence="1">
    <location>
        <begin position="273"/>
        <end position="305"/>
    </location>
</feature>
<feature type="transmembrane region" description="Helical" evidence="2">
    <location>
        <begin position="755"/>
        <end position="778"/>
    </location>
</feature>
<dbReference type="InterPro" id="IPR055355">
    <property type="entry name" value="ZP-C"/>
</dbReference>
<evidence type="ECO:0000313" key="6">
    <source>
        <dbReference type="Proteomes" id="UP000825002"/>
    </source>
</evidence>
<name>A0ABQ7S984_9ACAR</name>
<dbReference type="PROSITE" id="PS51034">
    <property type="entry name" value="ZP_2"/>
    <property type="match status" value="1"/>
</dbReference>
<reference evidence="5 6" key="1">
    <citation type="submission" date="2020-10" db="EMBL/GenBank/DDBJ databases">
        <authorList>
            <person name="Klimov P.B."/>
            <person name="Dyachkov S.M."/>
            <person name="Chetverikov P.E."/>
        </authorList>
    </citation>
    <scope>NUCLEOTIDE SEQUENCE [LARGE SCALE GENOMIC DNA]</scope>
    <source>
        <strain evidence="5">BMOC 18-1129-001#AD2665</strain>
        <tissue evidence="5">Entire mites</tissue>
    </source>
</reference>
<keyword evidence="3" id="KW-0732">Signal</keyword>
<keyword evidence="2" id="KW-1133">Transmembrane helix</keyword>
<dbReference type="Pfam" id="PF00100">
    <property type="entry name" value="Zona_pellucida"/>
    <property type="match status" value="1"/>
</dbReference>
<feature type="region of interest" description="Disordered" evidence="1">
    <location>
        <begin position="166"/>
        <end position="201"/>
    </location>
</feature>
<keyword evidence="2" id="KW-0472">Membrane</keyword>
<feature type="signal peptide" evidence="3">
    <location>
        <begin position="1"/>
        <end position="19"/>
    </location>
</feature>
<gene>
    <name evidence="5" type="ORF">GZH46_01481</name>
</gene>
<evidence type="ECO:0000256" key="3">
    <source>
        <dbReference type="SAM" id="SignalP"/>
    </source>
</evidence>
<accession>A0ABQ7S984</accession>
<comment type="caution">
    <text evidence="5">The sequence shown here is derived from an EMBL/GenBank/DDBJ whole genome shotgun (WGS) entry which is preliminary data.</text>
</comment>
<evidence type="ECO:0000313" key="5">
    <source>
        <dbReference type="EMBL" id="KAG9509988.1"/>
    </source>
</evidence>